<name>A0A4D7JV83_9BACT</name>
<dbReference type="GO" id="GO:0005737">
    <property type="term" value="C:cytoplasm"/>
    <property type="evidence" value="ECO:0007669"/>
    <property type="project" value="UniProtKB-SubCell"/>
</dbReference>
<dbReference type="InterPro" id="IPR027417">
    <property type="entry name" value="P-loop_NTPase"/>
</dbReference>
<keyword evidence="2 8" id="KW-0808">Transferase</keyword>
<dbReference type="EC" id="2.7.4.25" evidence="8"/>
<dbReference type="GO" id="GO:0006220">
    <property type="term" value="P:pyrimidine nucleotide metabolic process"/>
    <property type="evidence" value="ECO:0007669"/>
    <property type="project" value="UniProtKB-UniRule"/>
</dbReference>
<accession>A0A4D7JV83</accession>
<sequence length="231" mass="26409">MKKINIAIDGYSACGKSSTAKMIANRLQYKYIDSGAMYRAVTLYFIDNYVDLTNEKKVDKALKNIQIDFRFNSKKEKSETYLNGLNVEEDIRTMRVTNMVSEVSALPEVRKVLVDLQQKLGKKKGVVMDGRDIGSIVLPDAELKVFMTADMKVRALRRQQELLEKDQLVDLNDIIDNLAKRDRIDTTRKVGPLTKVDEAVEIDTTHMTLEEQVEEILNEATSRMVDNKQKI</sequence>
<dbReference type="AlphaFoldDB" id="A0A4D7JV83"/>
<dbReference type="InterPro" id="IPR011994">
    <property type="entry name" value="Cytidylate_kinase_dom"/>
</dbReference>
<evidence type="ECO:0000313" key="10">
    <source>
        <dbReference type="EMBL" id="QCK14745.1"/>
    </source>
</evidence>
<dbReference type="GO" id="GO:0036431">
    <property type="term" value="F:dCMP kinase activity"/>
    <property type="evidence" value="ECO:0007669"/>
    <property type="project" value="InterPro"/>
</dbReference>
<comment type="subcellular location">
    <subcellularLocation>
        <location evidence="8">Cytoplasm</location>
    </subcellularLocation>
</comment>
<evidence type="ECO:0000256" key="2">
    <source>
        <dbReference type="ARBA" id="ARBA00022679"/>
    </source>
</evidence>
<dbReference type="RefSeq" id="WP_137090332.1">
    <property type="nucleotide sequence ID" value="NZ_CP028923.1"/>
</dbReference>
<dbReference type="OrthoDB" id="9807434at2"/>
<dbReference type="Gene3D" id="3.40.50.300">
    <property type="entry name" value="P-loop containing nucleotide triphosphate hydrolases"/>
    <property type="match status" value="1"/>
</dbReference>
<evidence type="ECO:0000256" key="5">
    <source>
        <dbReference type="ARBA" id="ARBA00022840"/>
    </source>
</evidence>
<dbReference type="GO" id="GO:0005524">
    <property type="term" value="F:ATP binding"/>
    <property type="evidence" value="ECO:0007669"/>
    <property type="project" value="UniProtKB-UniRule"/>
</dbReference>
<keyword evidence="11" id="KW-1185">Reference proteome</keyword>
<evidence type="ECO:0000256" key="4">
    <source>
        <dbReference type="ARBA" id="ARBA00022777"/>
    </source>
</evidence>
<comment type="similarity">
    <text evidence="1 8">Belongs to the cytidylate kinase family. Type 1 subfamily.</text>
</comment>
<dbReference type="GO" id="GO:0036430">
    <property type="term" value="F:CMP kinase activity"/>
    <property type="evidence" value="ECO:0007669"/>
    <property type="project" value="RHEA"/>
</dbReference>
<dbReference type="Pfam" id="PF02224">
    <property type="entry name" value="Cytidylate_kin"/>
    <property type="match status" value="1"/>
</dbReference>
<dbReference type="NCBIfam" id="TIGR00017">
    <property type="entry name" value="cmk"/>
    <property type="match status" value="1"/>
</dbReference>
<keyword evidence="8" id="KW-0963">Cytoplasm</keyword>
<evidence type="ECO:0000256" key="6">
    <source>
        <dbReference type="ARBA" id="ARBA00047615"/>
    </source>
</evidence>
<proteinExistence type="inferred from homology"/>
<keyword evidence="3 8" id="KW-0547">Nucleotide-binding</keyword>
<feature type="binding site" evidence="8">
    <location>
        <begin position="10"/>
        <end position="18"/>
    </location>
    <ligand>
        <name>ATP</name>
        <dbReference type="ChEBI" id="CHEBI:30616"/>
    </ligand>
</feature>
<dbReference type="HAMAP" id="MF_00238">
    <property type="entry name" value="Cytidyl_kinase_type1"/>
    <property type="match status" value="1"/>
</dbReference>
<evidence type="ECO:0000313" key="11">
    <source>
        <dbReference type="Proteomes" id="UP000298616"/>
    </source>
</evidence>
<evidence type="ECO:0000256" key="1">
    <source>
        <dbReference type="ARBA" id="ARBA00009427"/>
    </source>
</evidence>
<protein>
    <recommendedName>
        <fullName evidence="8">Cytidylate kinase</fullName>
        <shortName evidence="8">CK</shortName>
        <ecNumber evidence="8">2.7.4.25</ecNumber>
    </recommendedName>
    <alternativeName>
        <fullName evidence="8">Cytidine monophosphate kinase</fullName>
        <shortName evidence="8">CMP kinase</shortName>
    </alternativeName>
</protein>
<evidence type="ECO:0000256" key="7">
    <source>
        <dbReference type="ARBA" id="ARBA00048478"/>
    </source>
</evidence>
<evidence type="ECO:0000259" key="9">
    <source>
        <dbReference type="Pfam" id="PF02224"/>
    </source>
</evidence>
<comment type="catalytic activity">
    <reaction evidence="6 8">
        <text>dCMP + ATP = dCDP + ADP</text>
        <dbReference type="Rhea" id="RHEA:25094"/>
        <dbReference type="ChEBI" id="CHEBI:30616"/>
        <dbReference type="ChEBI" id="CHEBI:57566"/>
        <dbReference type="ChEBI" id="CHEBI:58593"/>
        <dbReference type="ChEBI" id="CHEBI:456216"/>
        <dbReference type="EC" id="2.7.4.25"/>
    </reaction>
</comment>
<dbReference type="InterPro" id="IPR003136">
    <property type="entry name" value="Cytidylate_kin"/>
</dbReference>
<comment type="catalytic activity">
    <reaction evidence="7 8">
        <text>CMP + ATP = CDP + ADP</text>
        <dbReference type="Rhea" id="RHEA:11600"/>
        <dbReference type="ChEBI" id="CHEBI:30616"/>
        <dbReference type="ChEBI" id="CHEBI:58069"/>
        <dbReference type="ChEBI" id="CHEBI:60377"/>
        <dbReference type="ChEBI" id="CHEBI:456216"/>
        <dbReference type="EC" id="2.7.4.25"/>
    </reaction>
</comment>
<evidence type="ECO:0000256" key="3">
    <source>
        <dbReference type="ARBA" id="ARBA00022741"/>
    </source>
</evidence>
<dbReference type="Proteomes" id="UP000298616">
    <property type="component" value="Chromosome"/>
</dbReference>
<gene>
    <name evidence="8" type="primary">cmk</name>
    <name evidence="10" type="ORF">DCC35_08330</name>
</gene>
<organism evidence="10 11">
    <name type="scientific">Mangrovivirga cuniculi</name>
    <dbReference type="NCBI Taxonomy" id="2715131"/>
    <lineage>
        <taxon>Bacteria</taxon>
        <taxon>Pseudomonadati</taxon>
        <taxon>Bacteroidota</taxon>
        <taxon>Cytophagia</taxon>
        <taxon>Cytophagales</taxon>
        <taxon>Mangrovivirgaceae</taxon>
        <taxon>Mangrovivirga</taxon>
    </lineage>
</organism>
<feature type="domain" description="Cytidylate kinase" evidence="9">
    <location>
        <begin position="6"/>
        <end position="220"/>
    </location>
</feature>
<evidence type="ECO:0000256" key="8">
    <source>
        <dbReference type="HAMAP-Rule" id="MF_00238"/>
    </source>
</evidence>
<reference evidence="10 11" key="1">
    <citation type="submission" date="2018-04" db="EMBL/GenBank/DDBJ databases">
        <title>Complete genome uncultured novel isolate.</title>
        <authorList>
            <person name="Merlino G."/>
        </authorList>
    </citation>
    <scope>NUCLEOTIDE SEQUENCE [LARGE SCALE GENOMIC DNA]</scope>
    <source>
        <strain evidence="11">R1DC9</strain>
    </source>
</reference>
<dbReference type="CDD" id="cd02020">
    <property type="entry name" value="CMPK"/>
    <property type="match status" value="1"/>
</dbReference>
<keyword evidence="5 8" id="KW-0067">ATP-binding</keyword>
<dbReference type="KEGG" id="fpf:DCC35_08330"/>
<dbReference type="SUPFAM" id="SSF52540">
    <property type="entry name" value="P-loop containing nucleoside triphosphate hydrolases"/>
    <property type="match status" value="1"/>
</dbReference>
<dbReference type="EMBL" id="CP028923">
    <property type="protein sequence ID" value="QCK14745.1"/>
    <property type="molecule type" value="Genomic_DNA"/>
</dbReference>
<keyword evidence="4 8" id="KW-0418">Kinase</keyword>